<keyword evidence="3" id="KW-1185">Reference proteome</keyword>
<comment type="caution">
    <text evidence="2">The sequence shown here is derived from an EMBL/GenBank/DDBJ whole genome shotgun (WGS) entry which is preliminary data.</text>
</comment>
<dbReference type="OrthoDB" id="252739at2759"/>
<feature type="compositionally biased region" description="Acidic residues" evidence="1">
    <location>
        <begin position="382"/>
        <end position="396"/>
    </location>
</feature>
<feature type="compositionally biased region" description="Polar residues" evidence="1">
    <location>
        <begin position="1112"/>
        <end position="1121"/>
    </location>
</feature>
<dbReference type="RefSeq" id="XP_029239795.1">
    <property type="nucleotide sequence ID" value="XM_029380316.1"/>
</dbReference>
<dbReference type="OMA" id="LAQIYFP"/>
<feature type="region of interest" description="Disordered" evidence="1">
    <location>
        <begin position="370"/>
        <end position="399"/>
    </location>
</feature>
<reference evidence="2 3" key="1">
    <citation type="journal article" date="2018" name="BMC Genomics">
        <title>Genomic comparison of Trypanosoma conorhini and Trypanosoma rangeli to Trypanosoma cruzi strains of high and low virulence.</title>
        <authorList>
            <person name="Bradwell K.R."/>
            <person name="Koparde V.N."/>
            <person name="Matveyev A.V."/>
            <person name="Serrano M.G."/>
            <person name="Alves J.M."/>
            <person name="Parikh H."/>
            <person name="Huang B."/>
            <person name="Lee V."/>
            <person name="Espinosa-Alvarez O."/>
            <person name="Ortiz P.A."/>
            <person name="Costa-Martins A.G."/>
            <person name="Teixeira M.M."/>
            <person name="Buck G.A."/>
        </authorList>
    </citation>
    <scope>NUCLEOTIDE SEQUENCE [LARGE SCALE GENOMIC DNA]</scope>
    <source>
        <strain evidence="2 3">AM80</strain>
    </source>
</reference>
<dbReference type="EMBL" id="MKGL01000088">
    <property type="protein sequence ID" value="RNF07372.1"/>
    <property type="molecule type" value="Genomic_DNA"/>
</dbReference>
<dbReference type="AlphaFoldDB" id="A0A3R7KQ00"/>
<dbReference type="Proteomes" id="UP000283634">
    <property type="component" value="Unassembled WGS sequence"/>
</dbReference>
<evidence type="ECO:0000256" key="1">
    <source>
        <dbReference type="SAM" id="MobiDB-lite"/>
    </source>
</evidence>
<dbReference type="VEuPathDB" id="TriTrypDB:TRSC58_04297"/>
<feature type="region of interest" description="Disordered" evidence="1">
    <location>
        <begin position="890"/>
        <end position="910"/>
    </location>
</feature>
<proteinExistence type="predicted"/>
<evidence type="ECO:0000313" key="2">
    <source>
        <dbReference type="EMBL" id="RNF07372.1"/>
    </source>
</evidence>
<sequence>MTCRDAAALCLPVERTEVLYAVATGDVRLWERRIIHCAHKRVIAAAAIASSDTVDRRGSGVSAEGENRSAPGPSQPQQQQQKQRKGTNDHGGMFGRLWSSLPAVAPTTSGAAVTSGEDNGADFSHYTGPNFYILMELMQGAMNMTTEAVKNDASACAPTLIQRMPWSGDLLTALLNIMIFHGSVPAVGRFLGVLLSSYVMALVFHRCRRDGRAARAQPTEKLKTNKEGDEVGGAHMRLLQSEAFTTLIARLAQIYFPLWRRLKGAGEDPARRTEVRAQTGQLQLHVRCLPLPQSHKNPLTKWRSMTSGGANEDGGGGDDNSQAAASRGFQSKIIESVFNQRNTRRAWVGLRVCSDAKRRGNLGVAAKVTPAAAANEKKAEAGDEDKDTDGEEDNNAEDVPLTLEHVQEIVVCIALAELGRLVLLSDVADVPGDAFQDVHAPQRGQRGMLEESAREEVSEASCVEFVAHVRRGGNASTAEQVRDVAAILREVGDAWRRQLLTDAAASTSEQTQPGRGTHPRVNSNHCWVVVAMCRVLKCVSQTLGGVCLTSAFEPTQREGRQRPWEYQEKDLWYVNLLLTCLCVAGGQLPQSLTQFALRLTEFTLSDMLLMNGRAHASAAPPLQQATSGCCTIDGVNVNGHDDAKDPAAERLRLTSDRVWNAEARQRYLAASALRTTVLRFMRDCYARGSVAPTDTHARLLSAVLRQQVLLWERSLRGVVLLAPHVRSSATSLPHDGADFWRRDAFIAVDPREQPEVVYKLVWWRTLMLLECLCALRDMFAAGAVCGFLCDTVPFVSAIGELGRVLQMVCWIDLDARRATPPRTRHSRASRETAKASFATAEVFPFPVLAATERRFFIGAMLVYGISAMADALLFFHAWIDRCELHAGAGAGEGDSENDGTNSNQRKVPVSSSDAGVANACRRWVADVLLSLLLPSLVRVLQSIAFCVPTEPMLPALLRLNRSVEFRATSPAAWAGDHAARGNARMHEACCQHATKLTPGTTTTSSSAWASTPFTECLQVAREVMTLACSVQQVLLSHNHRVLVPAPPHDEEMARWMMTPFANIPHSLLGDTAPRCKVLLHIVEGFLQRVPWTGWASAPSRGPRDAGCAKTSIFDSQEAGTR</sequence>
<name>A0A3R7KQ00_TRYRA</name>
<feature type="region of interest" description="Disordered" evidence="1">
    <location>
        <begin position="295"/>
        <end position="324"/>
    </location>
</feature>
<accession>A0A3R7KQ00</accession>
<organism evidence="2 3">
    <name type="scientific">Trypanosoma rangeli</name>
    <dbReference type="NCBI Taxonomy" id="5698"/>
    <lineage>
        <taxon>Eukaryota</taxon>
        <taxon>Discoba</taxon>
        <taxon>Euglenozoa</taxon>
        <taxon>Kinetoplastea</taxon>
        <taxon>Metakinetoplastina</taxon>
        <taxon>Trypanosomatida</taxon>
        <taxon>Trypanosomatidae</taxon>
        <taxon>Trypanosoma</taxon>
        <taxon>Herpetosoma</taxon>
    </lineage>
</organism>
<feature type="region of interest" description="Disordered" evidence="1">
    <location>
        <begin position="54"/>
        <end position="91"/>
    </location>
</feature>
<dbReference type="GeneID" id="40327274"/>
<feature type="region of interest" description="Disordered" evidence="1">
    <location>
        <begin position="1097"/>
        <end position="1121"/>
    </location>
</feature>
<gene>
    <name evidence="2" type="ORF">TraAM80_03341</name>
</gene>
<protein>
    <submittedName>
        <fullName evidence="2">Uncharacterized protein</fullName>
    </submittedName>
</protein>
<evidence type="ECO:0000313" key="3">
    <source>
        <dbReference type="Proteomes" id="UP000283634"/>
    </source>
</evidence>
<feature type="compositionally biased region" description="Polar residues" evidence="1">
    <location>
        <begin position="898"/>
        <end position="910"/>
    </location>
</feature>